<dbReference type="EMBL" id="CP000117">
    <property type="protein sequence ID" value="ABA21395.1"/>
    <property type="molecule type" value="Genomic_DNA"/>
</dbReference>
<dbReference type="InterPro" id="IPR002692">
    <property type="entry name" value="S45"/>
</dbReference>
<dbReference type="SUPFAM" id="SSF56235">
    <property type="entry name" value="N-terminal nucleophile aminohydrolases (Ntn hydrolases)"/>
    <property type="match status" value="1"/>
</dbReference>
<dbReference type="Pfam" id="PF01804">
    <property type="entry name" value="Penicil_amidase"/>
    <property type="match status" value="1"/>
</dbReference>
<sequence>MKSFRKLKLYQGLKTTVILLVVLSILLWGFLSYTVQRSLPLENGAIALPSIKSEVTIKRDQWGIPHIYATNSHDLFMAQGYIHAQDRFWQMDAEMKADLQAQT</sequence>
<protein>
    <submittedName>
        <fullName evidence="3">Probable penicillin amidase</fullName>
    </submittedName>
</protein>
<dbReference type="HOGENOM" id="CLU_2257867_0_0_3"/>
<feature type="transmembrane region" description="Helical" evidence="2">
    <location>
        <begin position="12"/>
        <end position="31"/>
    </location>
</feature>
<dbReference type="STRING" id="240292.Ava_1773"/>
<keyword evidence="2" id="KW-0472">Membrane</keyword>
<dbReference type="PANTHER" id="PTHR34218:SF4">
    <property type="entry name" value="ACYL-HOMOSERINE LACTONE ACYLASE QUIP"/>
    <property type="match status" value="1"/>
</dbReference>
<gene>
    <name evidence="3" type="ordered locus">Ava_1773</name>
</gene>
<dbReference type="Proteomes" id="UP000002533">
    <property type="component" value="Chromosome"/>
</dbReference>
<dbReference type="RefSeq" id="WP_011318576.1">
    <property type="nucleotide sequence ID" value="NC_007413.1"/>
</dbReference>
<organism evidence="3 4">
    <name type="scientific">Trichormus variabilis (strain ATCC 29413 / PCC 7937)</name>
    <name type="common">Anabaena variabilis</name>
    <dbReference type="NCBI Taxonomy" id="240292"/>
    <lineage>
        <taxon>Bacteria</taxon>
        <taxon>Bacillati</taxon>
        <taxon>Cyanobacteriota</taxon>
        <taxon>Cyanophyceae</taxon>
        <taxon>Nostocales</taxon>
        <taxon>Nostocaceae</taxon>
        <taxon>Trichormus</taxon>
    </lineage>
</organism>
<comment type="similarity">
    <text evidence="1">Belongs to the peptidase S45 family.</text>
</comment>
<dbReference type="GeneID" id="58724445"/>
<dbReference type="eggNOG" id="COG2366">
    <property type="taxonomic scope" value="Bacteria"/>
</dbReference>
<dbReference type="Gene3D" id="1.10.439.10">
    <property type="entry name" value="Penicillin Amidohydrolase, domain 1"/>
    <property type="match status" value="1"/>
</dbReference>
<keyword evidence="2" id="KW-1133">Transmembrane helix</keyword>
<reference evidence="4" key="1">
    <citation type="journal article" date="2014" name="Stand. Genomic Sci.">
        <title>Complete genome sequence of Anabaena variabilis ATCC 29413.</title>
        <authorList>
            <person name="Thiel T."/>
            <person name="Pratte B.S."/>
            <person name="Zhong J."/>
            <person name="Goodwin L."/>
            <person name="Copeland A."/>
            <person name="Lucas S."/>
            <person name="Han C."/>
            <person name="Pitluck S."/>
            <person name="Land M.L."/>
            <person name="Kyrpides N.C."/>
            <person name="Woyke T."/>
        </authorList>
    </citation>
    <scope>NUCLEOTIDE SEQUENCE [LARGE SCALE GENOMIC DNA]</scope>
    <source>
        <strain evidence="4">ATCC 29413 / PCC 7937</strain>
    </source>
</reference>
<dbReference type="GO" id="GO:0016811">
    <property type="term" value="F:hydrolase activity, acting on carbon-nitrogen (but not peptide) bonds, in linear amides"/>
    <property type="evidence" value="ECO:0007669"/>
    <property type="project" value="InterPro"/>
</dbReference>
<dbReference type="KEGG" id="ava:Ava_1773"/>
<dbReference type="InterPro" id="IPR023343">
    <property type="entry name" value="Penicillin_amidase_dom1"/>
</dbReference>
<accession>Q3MC91</accession>
<dbReference type="GO" id="GO:0017000">
    <property type="term" value="P:antibiotic biosynthetic process"/>
    <property type="evidence" value="ECO:0007669"/>
    <property type="project" value="InterPro"/>
</dbReference>
<name>Q3MC91_TRIV2</name>
<evidence type="ECO:0000256" key="2">
    <source>
        <dbReference type="SAM" id="Phobius"/>
    </source>
</evidence>
<evidence type="ECO:0000313" key="4">
    <source>
        <dbReference type="Proteomes" id="UP000002533"/>
    </source>
</evidence>
<keyword evidence="2" id="KW-0812">Transmembrane</keyword>
<evidence type="ECO:0000256" key="1">
    <source>
        <dbReference type="ARBA" id="ARBA00006586"/>
    </source>
</evidence>
<proteinExistence type="inferred from homology"/>
<evidence type="ECO:0000313" key="3">
    <source>
        <dbReference type="EMBL" id="ABA21395.1"/>
    </source>
</evidence>
<dbReference type="AlphaFoldDB" id="Q3MC91"/>
<dbReference type="InterPro" id="IPR029055">
    <property type="entry name" value="Ntn_hydrolases_N"/>
</dbReference>
<dbReference type="PANTHER" id="PTHR34218">
    <property type="entry name" value="PEPTIDASE S45 PENICILLIN AMIDASE"/>
    <property type="match status" value="1"/>
</dbReference>